<dbReference type="InterPro" id="IPR011009">
    <property type="entry name" value="Kinase-like_dom_sf"/>
</dbReference>
<dbReference type="GO" id="GO:0044773">
    <property type="term" value="P:mitotic DNA damage checkpoint signaling"/>
    <property type="evidence" value="ECO:0007669"/>
    <property type="project" value="TreeGrafter"/>
</dbReference>
<dbReference type="PANTHER" id="PTHR44167:SF30">
    <property type="entry name" value="PHOSPHORYLASE KINASE"/>
    <property type="match status" value="1"/>
</dbReference>
<dbReference type="EMBL" id="ML119146">
    <property type="protein sequence ID" value="RPB09997.1"/>
    <property type="molecule type" value="Genomic_DNA"/>
</dbReference>
<keyword evidence="4" id="KW-1185">Reference proteome</keyword>
<dbReference type="PROSITE" id="PS50011">
    <property type="entry name" value="PROTEIN_KINASE_DOM"/>
    <property type="match status" value="1"/>
</dbReference>
<dbReference type="InterPro" id="IPR000719">
    <property type="entry name" value="Prot_kinase_dom"/>
</dbReference>
<keyword evidence="3" id="KW-0808">Transferase</keyword>
<dbReference type="SUPFAM" id="SSF56112">
    <property type="entry name" value="Protein kinase-like (PK-like)"/>
    <property type="match status" value="1"/>
</dbReference>
<dbReference type="Pfam" id="PF00069">
    <property type="entry name" value="Pkinase"/>
    <property type="match status" value="1"/>
</dbReference>
<dbReference type="GO" id="GO:0005634">
    <property type="term" value="C:nucleus"/>
    <property type="evidence" value="ECO:0007669"/>
    <property type="project" value="TreeGrafter"/>
</dbReference>
<feature type="region of interest" description="Disordered" evidence="1">
    <location>
        <begin position="435"/>
        <end position="459"/>
    </location>
</feature>
<feature type="compositionally biased region" description="Basic residues" evidence="1">
    <location>
        <begin position="435"/>
        <end position="445"/>
    </location>
</feature>
<feature type="domain" description="Protein kinase" evidence="2">
    <location>
        <begin position="133"/>
        <end position="516"/>
    </location>
</feature>
<sequence length="578" mass="65580">MAALTMADPARADFFHSMYGYGGHGASLPPPVVLTSTWWDEQKIEETVCPRYIRERITDSALRRKLEEPLKFGEGLTEATYSEWIVEHTRKFFLILCDLGCPEYIFNIIDGSWDDEDLPLSMATIERLELPAVSQDKKFAKKQYAYLVRELAEGQHTDFEDEELVPLEVMSRRTQPGSAKQTVEKVYFPRSREVYYSRRRVPLGYGSHQLPVESFLEELETLNSITHDHIVKLHLSYTHENVGFLVLSPALELNIKSFIQYPPTTWKSNTKEERRRIIFNWVLCLSDALAYLYDRGIAHGDIKPSSIIIEQKTNRIFLSDISNSKRLDPTQNIPQSPNCGGIQDMEAYEYGAPELWQRTLVSQESSSPPTNTIFSGRTYRKSSTHSEDSISITNSTQIGQWTAFASNPSKSDVFSLACIFLEIFTFHAKRKTTAFASHRSHKNRRSRESAPPDSSFHSNLGQVETWITDSLMKDARKKMDIPFSDGLGLCREMLQRDPENRPDPRGVVGRLYHTVVAPAVAPELPHCGSSEVDVPMGLFTGWKDESGRSLSTASSLGRASKRSTISTINSSDKRWMAI</sequence>
<dbReference type="OrthoDB" id="4062651at2759"/>
<accession>A0A3N4KHH4</accession>
<dbReference type="InParanoid" id="A0A3N4KHH4"/>
<name>A0A3N4KHH4_9PEZI</name>
<dbReference type="GO" id="GO:0005524">
    <property type="term" value="F:ATP binding"/>
    <property type="evidence" value="ECO:0007669"/>
    <property type="project" value="InterPro"/>
</dbReference>
<dbReference type="STRING" id="1392247.A0A3N4KHH4"/>
<proteinExistence type="predicted"/>
<dbReference type="GO" id="GO:0004674">
    <property type="term" value="F:protein serine/threonine kinase activity"/>
    <property type="evidence" value="ECO:0007669"/>
    <property type="project" value="TreeGrafter"/>
</dbReference>
<dbReference type="AlphaFoldDB" id="A0A3N4KHH4"/>
<gene>
    <name evidence="3" type="ORF">P167DRAFT_537928</name>
</gene>
<evidence type="ECO:0000313" key="3">
    <source>
        <dbReference type="EMBL" id="RPB09997.1"/>
    </source>
</evidence>
<dbReference type="PANTHER" id="PTHR44167">
    <property type="entry name" value="OVARIAN-SPECIFIC SERINE/THREONINE-PROTEIN KINASE LOK-RELATED"/>
    <property type="match status" value="1"/>
</dbReference>
<dbReference type="Gene3D" id="1.10.510.10">
    <property type="entry name" value="Transferase(Phosphotransferase) domain 1"/>
    <property type="match status" value="1"/>
</dbReference>
<evidence type="ECO:0000256" key="1">
    <source>
        <dbReference type="SAM" id="MobiDB-lite"/>
    </source>
</evidence>
<evidence type="ECO:0000313" key="4">
    <source>
        <dbReference type="Proteomes" id="UP000277580"/>
    </source>
</evidence>
<organism evidence="3 4">
    <name type="scientific">Morchella conica CCBAS932</name>
    <dbReference type="NCBI Taxonomy" id="1392247"/>
    <lineage>
        <taxon>Eukaryota</taxon>
        <taxon>Fungi</taxon>
        <taxon>Dikarya</taxon>
        <taxon>Ascomycota</taxon>
        <taxon>Pezizomycotina</taxon>
        <taxon>Pezizomycetes</taxon>
        <taxon>Pezizales</taxon>
        <taxon>Morchellaceae</taxon>
        <taxon>Morchella</taxon>
    </lineage>
</organism>
<dbReference type="SMART" id="SM00220">
    <property type="entry name" value="S_TKc"/>
    <property type="match status" value="1"/>
</dbReference>
<keyword evidence="3" id="KW-0418">Kinase</keyword>
<dbReference type="Proteomes" id="UP000277580">
    <property type="component" value="Unassembled WGS sequence"/>
</dbReference>
<reference evidence="3 4" key="1">
    <citation type="journal article" date="2018" name="Nat. Ecol. Evol.">
        <title>Pezizomycetes genomes reveal the molecular basis of ectomycorrhizal truffle lifestyle.</title>
        <authorList>
            <person name="Murat C."/>
            <person name="Payen T."/>
            <person name="Noel B."/>
            <person name="Kuo A."/>
            <person name="Morin E."/>
            <person name="Chen J."/>
            <person name="Kohler A."/>
            <person name="Krizsan K."/>
            <person name="Balestrini R."/>
            <person name="Da Silva C."/>
            <person name="Montanini B."/>
            <person name="Hainaut M."/>
            <person name="Levati E."/>
            <person name="Barry K.W."/>
            <person name="Belfiori B."/>
            <person name="Cichocki N."/>
            <person name="Clum A."/>
            <person name="Dockter R.B."/>
            <person name="Fauchery L."/>
            <person name="Guy J."/>
            <person name="Iotti M."/>
            <person name="Le Tacon F."/>
            <person name="Lindquist E.A."/>
            <person name="Lipzen A."/>
            <person name="Malagnac F."/>
            <person name="Mello A."/>
            <person name="Molinier V."/>
            <person name="Miyauchi S."/>
            <person name="Poulain J."/>
            <person name="Riccioni C."/>
            <person name="Rubini A."/>
            <person name="Sitrit Y."/>
            <person name="Splivallo R."/>
            <person name="Traeger S."/>
            <person name="Wang M."/>
            <person name="Zifcakova L."/>
            <person name="Wipf D."/>
            <person name="Zambonelli A."/>
            <person name="Paolocci F."/>
            <person name="Nowrousian M."/>
            <person name="Ottonello S."/>
            <person name="Baldrian P."/>
            <person name="Spatafora J.W."/>
            <person name="Henrissat B."/>
            <person name="Nagy L.G."/>
            <person name="Aury J.M."/>
            <person name="Wincker P."/>
            <person name="Grigoriev I.V."/>
            <person name="Bonfante P."/>
            <person name="Martin F.M."/>
        </authorList>
    </citation>
    <scope>NUCLEOTIDE SEQUENCE [LARGE SCALE GENOMIC DNA]</scope>
    <source>
        <strain evidence="3 4">CCBAS932</strain>
    </source>
</reference>
<evidence type="ECO:0000259" key="2">
    <source>
        <dbReference type="PROSITE" id="PS50011"/>
    </source>
</evidence>
<protein>
    <submittedName>
        <fullName evidence="3">Kinase-like protein</fullName>
    </submittedName>
</protein>